<sequence>MQEELSEFIRNNVWLLVPRPRKRTVIGSKWFFKTSLMRLALSLAIRLDLLLRVTNRKRALTMMKTFALMARLEAIRLFLAYAAHKSFKVFQMDIKNAFMNGKLSEEAILNGAGRGVGTGGNTAVVNQYGIGRGPNQYPGAEWYGIGTGKSV</sequence>
<evidence type="ECO:0000259" key="1">
    <source>
        <dbReference type="Pfam" id="PF07727"/>
    </source>
</evidence>
<proteinExistence type="predicted"/>
<keyword evidence="3" id="KW-1185">Reference proteome</keyword>
<gene>
    <name evidence="2" type="ORF">OSB04_003041</name>
</gene>
<dbReference type="Pfam" id="PF07727">
    <property type="entry name" value="RVT_2"/>
    <property type="match status" value="1"/>
</dbReference>
<protein>
    <recommendedName>
        <fullName evidence="1">Reverse transcriptase Ty1/copia-type domain-containing protein</fullName>
    </recommendedName>
</protein>
<dbReference type="EMBL" id="JARYMX010000001">
    <property type="protein sequence ID" value="KAJ9567075.1"/>
    <property type="molecule type" value="Genomic_DNA"/>
</dbReference>
<reference evidence="2" key="1">
    <citation type="submission" date="2023-03" db="EMBL/GenBank/DDBJ databases">
        <title>Chromosome-scale reference genome and RAD-based genetic map of yellow starthistle (Centaurea solstitialis) reveal putative structural variation and QTLs associated with invader traits.</title>
        <authorList>
            <person name="Reatini B."/>
            <person name="Cang F.A."/>
            <person name="Jiang Q."/>
            <person name="Mckibben M.T.W."/>
            <person name="Barker M.S."/>
            <person name="Rieseberg L.H."/>
            <person name="Dlugosch K.M."/>
        </authorList>
    </citation>
    <scope>NUCLEOTIDE SEQUENCE</scope>
    <source>
        <strain evidence="2">CAN-66</strain>
        <tissue evidence="2">Leaf</tissue>
    </source>
</reference>
<evidence type="ECO:0000313" key="2">
    <source>
        <dbReference type="EMBL" id="KAJ9567075.1"/>
    </source>
</evidence>
<dbReference type="InterPro" id="IPR013103">
    <property type="entry name" value="RVT_2"/>
</dbReference>
<dbReference type="Proteomes" id="UP001172457">
    <property type="component" value="Chromosome 1"/>
</dbReference>
<organism evidence="2 3">
    <name type="scientific">Centaurea solstitialis</name>
    <name type="common">yellow star-thistle</name>
    <dbReference type="NCBI Taxonomy" id="347529"/>
    <lineage>
        <taxon>Eukaryota</taxon>
        <taxon>Viridiplantae</taxon>
        <taxon>Streptophyta</taxon>
        <taxon>Embryophyta</taxon>
        <taxon>Tracheophyta</taxon>
        <taxon>Spermatophyta</taxon>
        <taxon>Magnoliopsida</taxon>
        <taxon>eudicotyledons</taxon>
        <taxon>Gunneridae</taxon>
        <taxon>Pentapetalae</taxon>
        <taxon>asterids</taxon>
        <taxon>campanulids</taxon>
        <taxon>Asterales</taxon>
        <taxon>Asteraceae</taxon>
        <taxon>Carduoideae</taxon>
        <taxon>Cardueae</taxon>
        <taxon>Centaureinae</taxon>
        <taxon>Centaurea</taxon>
    </lineage>
</organism>
<feature type="domain" description="Reverse transcriptase Ty1/copia-type" evidence="1">
    <location>
        <begin position="11"/>
        <end position="108"/>
    </location>
</feature>
<name>A0AA38TU38_9ASTR</name>
<evidence type="ECO:0000313" key="3">
    <source>
        <dbReference type="Proteomes" id="UP001172457"/>
    </source>
</evidence>
<dbReference type="AlphaFoldDB" id="A0AA38TU38"/>
<accession>A0AA38TU38</accession>
<comment type="caution">
    <text evidence="2">The sequence shown here is derived from an EMBL/GenBank/DDBJ whole genome shotgun (WGS) entry which is preliminary data.</text>
</comment>